<dbReference type="SUPFAM" id="SSF53335">
    <property type="entry name" value="S-adenosyl-L-methionine-dependent methyltransferases"/>
    <property type="match status" value="1"/>
</dbReference>
<dbReference type="GO" id="GO:0000156">
    <property type="term" value="F:phosphorelay response regulator activity"/>
    <property type="evidence" value="ECO:0007669"/>
    <property type="project" value="InterPro"/>
</dbReference>
<keyword evidence="7" id="KW-1185">Reference proteome</keyword>
<keyword evidence="6" id="KW-0489">Methyltransferase</keyword>
<evidence type="ECO:0000256" key="2">
    <source>
        <dbReference type="SAM" id="Coils"/>
    </source>
</evidence>
<dbReference type="InterPro" id="IPR000673">
    <property type="entry name" value="Sig_transdc_resp-reg_Me-estase"/>
</dbReference>
<dbReference type="InterPro" id="IPR022642">
    <property type="entry name" value="CheR_C"/>
</dbReference>
<keyword evidence="2" id="KW-0175">Coiled coil</keyword>
<dbReference type="Pfam" id="PF03705">
    <property type="entry name" value="CheR_N"/>
    <property type="match status" value="1"/>
</dbReference>
<dbReference type="OrthoDB" id="288469at2"/>
<dbReference type="SUPFAM" id="SSF47757">
    <property type="entry name" value="Chemotaxis receptor methyltransferase CheR, N-terminal domain"/>
    <property type="match status" value="1"/>
</dbReference>
<dbReference type="SMART" id="SM00138">
    <property type="entry name" value="MeTrc"/>
    <property type="match status" value="1"/>
</dbReference>
<feature type="domain" description="CheR-type methyltransferase" evidence="5">
    <location>
        <begin position="226"/>
        <end position="487"/>
    </location>
</feature>
<dbReference type="InterPro" id="IPR050903">
    <property type="entry name" value="Bact_Chemotaxis_MeTrfase"/>
</dbReference>
<dbReference type="GO" id="GO:0006935">
    <property type="term" value="P:chemotaxis"/>
    <property type="evidence" value="ECO:0007669"/>
    <property type="project" value="UniProtKB-UniRule"/>
</dbReference>
<dbReference type="GO" id="GO:0008984">
    <property type="term" value="F:protein-glutamate methylesterase activity"/>
    <property type="evidence" value="ECO:0007669"/>
    <property type="project" value="InterPro"/>
</dbReference>
<evidence type="ECO:0000313" key="7">
    <source>
        <dbReference type="Proteomes" id="UP000322699"/>
    </source>
</evidence>
<dbReference type="InterPro" id="IPR029063">
    <property type="entry name" value="SAM-dependent_MTases_sf"/>
</dbReference>
<dbReference type="AlphaFoldDB" id="A0A5B1CLM3"/>
<dbReference type="PRINTS" id="PR00996">
    <property type="entry name" value="CHERMTFRASE"/>
</dbReference>
<accession>A0A5B1CLM3</accession>
<sequence length="847" mass="94340">MDSAEQKIKENDNDNDSSNRNLVVGIGASAGGLRPLEKLFSLLPSDTGCSFVVIQHLSPDFDSVMDTLLSRQTEMPIRIIEAGMAMQPNTVYLNPPRMNAEIHGGQFVLSPFEKASLRLPINVFFESIAREYGPNSVAVVLSGTGSDGALGMKSVHQWSGLTLVQSVDSSEFDGMPKNAIATGEADYELNPAAIAELICQHVAGAVQENDGSSSKDPNRDLVGMNEIQVIFSLLAKEHGIDFSHYKPGTVARRIDRRLQLSRFGGLSQYVEILKSEPDELSRLYHDLLIGVTSFFRDPASFSSLRIELMSAVEAASNDEPMRVWCAGCASGEEAYSLAILIYEMFDDLGRLPHFKVFATDVHDRTLDVATRAVYPAESLTPLTQKQRDRFFASSEDGQCRVLPRLRNHLVFAKQNVVSDPPFTNMDLVICRNLLIYLQDDAQAAAISGFRYAMKDEGLLMLGPSETLGRLAEGFVVLDKTWRLFRKQDHPFEKSETDSPLKNLGVAKPESRTFQMVEAQSRSHRIPEVSYRLLADYLPSALLLDSSYCILEAFGTAGEYLKTSPGKVGGDVMSYFDDTTRSALYAILVQAEAEIGRICAAKNVRLTTKSGTRIADVFVKAFSISVDQKTVLLLRFQEPFAINGAERAEPAESYIASSDTVLQEELDRVRLTLGSSIQDLEFSNQELQAANEEMIASNEELQATNEELQSVNEELHSVNVEHQRKVQELEEMTHDFNNLFDSSNVGLILLDDELRIRKFTTAASRYFNLMQHDVGRQLNNFASRILLDDFFDRIHQVMQTGERFNTRARDKDGTLVSVDIIPYRANNLINGVIVNMTEVLIAQEKDIE</sequence>
<dbReference type="Pfam" id="PF01739">
    <property type="entry name" value="CheR"/>
    <property type="match status" value="1"/>
</dbReference>
<dbReference type="Gene3D" id="3.40.50.150">
    <property type="entry name" value="Vaccinia Virus protein VP39"/>
    <property type="match status" value="1"/>
</dbReference>
<dbReference type="CDD" id="cd16434">
    <property type="entry name" value="CheB-CheR_fusion"/>
    <property type="match status" value="1"/>
</dbReference>
<feature type="domain" description="CheB-type methylesterase" evidence="4">
    <location>
        <begin position="23"/>
        <end position="205"/>
    </location>
</feature>
<proteinExistence type="predicted"/>
<evidence type="ECO:0000313" key="6">
    <source>
        <dbReference type="EMBL" id="KAA1262107.1"/>
    </source>
</evidence>
<feature type="coiled-coil region" evidence="2">
    <location>
        <begin position="676"/>
        <end position="731"/>
    </location>
</feature>
<evidence type="ECO:0000259" key="5">
    <source>
        <dbReference type="PROSITE" id="PS50123"/>
    </source>
</evidence>
<evidence type="ECO:0000256" key="1">
    <source>
        <dbReference type="PROSITE-ProRule" id="PRU00050"/>
    </source>
</evidence>
<feature type="region of interest" description="Disordered" evidence="3">
    <location>
        <begin position="1"/>
        <end position="21"/>
    </location>
</feature>
<feature type="active site" evidence="1">
    <location>
        <position position="56"/>
    </location>
</feature>
<dbReference type="Pfam" id="PF13596">
    <property type="entry name" value="PAS_10"/>
    <property type="match status" value="1"/>
</dbReference>
<evidence type="ECO:0000259" key="4">
    <source>
        <dbReference type="PROSITE" id="PS50122"/>
    </source>
</evidence>
<dbReference type="RefSeq" id="WP_068265530.1">
    <property type="nucleotide sequence ID" value="NZ_LWSK01000090.1"/>
</dbReference>
<comment type="caution">
    <text evidence="6">The sequence shown here is derived from an EMBL/GenBank/DDBJ whole genome shotgun (WGS) entry which is preliminary data.</text>
</comment>
<dbReference type="PROSITE" id="PS50122">
    <property type="entry name" value="CHEB"/>
    <property type="match status" value="1"/>
</dbReference>
<gene>
    <name evidence="6" type="primary">cheR_1</name>
    <name evidence="6" type="ORF">LF1_46680</name>
</gene>
<dbReference type="InterPro" id="IPR035965">
    <property type="entry name" value="PAS-like_dom_sf"/>
</dbReference>
<dbReference type="SUPFAM" id="SSF52738">
    <property type="entry name" value="Methylesterase CheB, C-terminal domain"/>
    <property type="match status" value="1"/>
</dbReference>
<dbReference type="GO" id="GO:0032259">
    <property type="term" value="P:methylation"/>
    <property type="evidence" value="ECO:0007669"/>
    <property type="project" value="UniProtKB-KW"/>
</dbReference>
<dbReference type="InterPro" id="IPR000014">
    <property type="entry name" value="PAS"/>
</dbReference>
<feature type="active site" evidence="1">
    <location>
        <position position="29"/>
    </location>
</feature>
<feature type="active site" evidence="1">
    <location>
        <position position="147"/>
    </location>
</feature>
<reference evidence="6 7" key="1">
    <citation type="submission" date="2019-08" db="EMBL/GenBank/DDBJ databases">
        <title>Deep-cultivation of Planctomycetes and their phenomic and genomic characterization uncovers novel biology.</title>
        <authorList>
            <person name="Wiegand S."/>
            <person name="Jogler M."/>
            <person name="Boedeker C."/>
            <person name="Pinto D."/>
            <person name="Vollmers J."/>
            <person name="Rivas-Marin E."/>
            <person name="Kohn T."/>
            <person name="Peeters S.H."/>
            <person name="Heuer A."/>
            <person name="Rast P."/>
            <person name="Oberbeckmann S."/>
            <person name="Bunk B."/>
            <person name="Jeske O."/>
            <person name="Meyerdierks A."/>
            <person name="Storesund J.E."/>
            <person name="Kallscheuer N."/>
            <person name="Luecker S."/>
            <person name="Lage O.M."/>
            <person name="Pohl T."/>
            <person name="Merkel B.J."/>
            <person name="Hornburger P."/>
            <person name="Mueller R.-W."/>
            <person name="Bruemmer F."/>
            <person name="Labrenz M."/>
            <person name="Spormann A.M."/>
            <person name="Op Den Camp H."/>
            <person name="Overmann J."/>
            <person name="Amann R."/>
            <person name="Jetten M.S.M."/>
            <person name="Mascher T."/>
            <person name="Medema M.H."/>
            <person name="Devos D.P."/>
            <person name="Kaster A.-K."/>
            <person name="Ovreas L."/>
            <person name="Rohde M."/>
            <person name="Galperin M.Y."/>
            <person name="Jogler C."/>
        </authorList>
    </citation>
    <scope>NUCLEOTIDE SEQUENCE [LARGE SCALE GENOMIC DNA]</scope>
    <source>
        <strain evidence="6 7">LF1</strain>
    </source>
</reference>
<dbReference type="PANTHER" id="PTHR24422:SF27">
    <property type="entry name" value="PROTEIN-GLUTAMATE O-METHYLTRANSFERASE"/>
    <property type="match status" value="1"/>
</dbReference>
<name>A0A5B1CLM3_9BACT</name>
<organism evidence="6 7">
    <name type="scientific">Rubripirellula obstinata</name>
    <dbReference type="NCBI Taxonomy" id="406547"/>
    <lineage>
        <taxon>Bacteria</taxon>
        <taxon>Pseudomonadati</taxon>
        <taxon>Planctomycetota</taxon>
        <taxon>Planctomycetia</taxon>
        <taxon>Pirellulales</taxon>
        <taxon>Pirellulaceae</taxon>
        <taxon>Rubripirellula</taxon>
    </lineage>
</organism>
<dbReference type="Pfam" id="PF01339">
    <property type="entry name" value="CheB_methylest"/>
    <property type="match status" value="1"/>
</dbReference>
<dbReference type="Gene3D" id="3.30.450.20">
    <property type="entry name" value="PAS domain"/>
    <property type="match status" value="1"/>
</dbReference>
<dbReference type="InterPro" id="IPR022641">
    <property type="entry name" value="CheR_N"/>
</dbReference>
<dbReference type="EMBL" id="VRLW01000001">
    <property type="protein sequence ID" value="KAA1262107.1"/>
    <property type="molecule type" value="Genomic_DNA"/>
</dbReference>
<dbReference type="Proteomes" id="UP000322699">
    <property type="component" value="Unassembled WGS sequence"/>
</dbReference>
<dbReference type="Gene3D" id="3.40.50.180">
    <property type="entry name" value="Methylesterase CheB, C-terminal domain"/>
    <property type="match status" value="1"/>
</dbReference>
<keyword evidence="1" id="KW-0145">Chemotaxis</keyword>
<dbReference type="SMART" id="SM00091">
    <property type="entry name" value="PAS"/>
    <property type="match status" value="1"/>
</dbReference>
<evidence type="ECO:0000256" key="3">
    <source>
        <dbReference type="SAM" id="MobiDB-lite"/>
    </source>
</evidence>
<feature type="compositionally biased region" description="Basic and acidic residues" evidence="3">
    <location>
        <begin position="1"/>
        <end position="12"/>
    </location>
</feature>
<dbReference type="EC" id="2.1.1.80" evidence="6"/>
<dbReference type="PANTHER" id="PTHR24422">
    <property type="entry name" value="CHEMOTAXIS PROTEIN METHYLTRANSFERASE"/>
    <property type="match status" value="1"/>
</dbReference>
<dbReference type="GO" id="GO:0005737">
    <property type="term" value="C:cytoplasm"/>
    <property type="evidence" value="ECO:0007669"/>
    <property type="project" value="InterPro"/>
</dbReference>
<dbReference type="SUPFAM" id="SSF55785">
    <property type="entry name" value="PYP-like sensor domain (PAS domain)"/>
    <property type="match status" value="1"/>
</dbReference>
<dbReference type="InterPro" id="IPR000780">
    <property type="entry name" value="CheR_MeTrfase"/>
</dbReference>
<keyword evidence="6" id="KW-0808">Transferase</keyword>
<dbReference type="PROSITE" id="PS50123">
    <property type="entry name" value="CHER"/>
    <property type="match status" value="1"/>
</dbReference>
<keyword evidence="1" id="KW-0378">Hydrolase</keyword>
<dbReference type="GO" id="GO:0008983">
    <property type="term" value="F:protein-glutamate O-methyltransferase activity"/>
    <property type="evidence" value="ECO:0007669"/>
    <property type="project" value="UniProtKB-EC"/>
</dbReference>
<dbReference type="InterPro" id="IPR035909">
    <property type="entry name" value="CheB_C"/>
</dbReference>
<protein>
    <submittedName>
        <fullName evidence="6">Chemotaxis protein methyltransferase</fullName>
        <ecNumber evidence="6">2.1.1.80</ecNumber>
    </submittedName>
</protein>